<evidence type="ECO:0000313" key="3">
    <source>
        <dbReference type="EMBL" id="MCI1186380.1"/>
    </source>
</evidence>
<dbReference type="CDD" id="cd00586">
    <property type="entry name" value="4HBT"/>
    <property type="match status" value="1"/>
</dbReference>
<dbReference type="SUPFAM" id="SSF54637">
    <property type="entry name" value="Thioesterase/thiol ester dehydrase-isomerase"/>
    <property type="match status" value="1"/>
</dbReference>
<evidence type="ECO:0000256" key="2">
    <source>
        <dbReference type="ARBA" id="ARBA00022801"/>
    </source>
</evidence>
<accession>A0A9X1VGE0</accession>
<organism evidence="3 4">
    <name type="scientific">Hymenobacter cyanobacteriorum</name>
    <dbReference type="NCBI Taxonomy" id="2926463"/>
    <lineage>
        <taxon>Bacteria</taxon>
        <taxon>Pseudomonadati</taxon>
        <taxon>Bacteroidota</taxon>
        <taxon>Cytophagia</taxon>
        <taxon>Cytophagales</taxon>
        <taxon>Hymenobacteraceae</taxon>
        <taxon>Hymenobacter</taxon>
    </lineage>
</organism>
<sequence length="157" mass="17768">MATGRRSTPANNPAATLTTRTEVKVRFNEVDSLGIAWHGHYVRYFEDGREAFGAEHGLGYLDVYGNGLVTPIVQLTCDYKRPLTYGDSILIETTYVDNPAARIHFDYKIYQLARHELVASGSTTQVFLDRHSRELLLSMPAFFEDWKQRMLPAVTPA</sequence>
<dbReference type="Pfam" id="PF13279">
    <property type="entry name" value="4HBT_2"/>
    <property type="match status" value="1"/>
</dbReference>
<keyword evidence="4" id="KW-1185">Reference proteome</keyword>
<dbReference type="InterPro" id="IPR029069">
    <property type="entry name" value="HotDog_dom_sf"/>
</dbReference>
<dbReference type="PANTHER" id="PTHR31793:SF27">
    <property type="entry name" value="NOVEL THIOESTERASE SUPERFAMILY DOMAIN AND SAPOSIN A-TYPE DOMAIN CONTAINING PROTEIN (0610012H03RIK)"/>
    <property type="match status" value="1"/>
</dbReference>
<dbReference type="EMBL" id="JALBGC010000001">
    <property type="protein sequence ID" value="MCI1186380.1"/>
    <property type="molecule type" value="Genomic_DNA"/>
</dbReference>
<evidence type="ECO:0000313" key="4">
    <source>
        <dbReference type="Proteomes" id="UP001139193"/>
    </source>
</evidence>
<proteinExistence type="inferred from homology"/>
<dbReference type="AlphaFoldDB" id="A0A9X1VGE0"/>
<dbReference type="GO" id="GO:0047617">
    <property type="term" value="F:fatty acyl-CoA hydrolase activity"/>
    <property type="evidence" value="ECO:0007669"/>
    <property type="project" value="TreeGrafter"/>
</dbReference>
<dbReference type="InterPro" id="IPR050563">
    <property type="entry name" value="4-hydroxybenzoyl-CoA_TE"/>
</dbReference>
<comment type="similarity">
    <text evidence="1">Belongs to the 4-hydroxybenzoyl-CoA thioesterase family.</text>
</comment>
<comment type="caution">
    <text evidence="3">The sequence shown here is derived from an EMBL/GenBank/DDBJ whole genome shotgun (WGS) entry which is preliminary data.</text>
</comment>
<dbReference type="RefSeq" id="WP_241934655.1">
    <property type="nucleotide sequence ID" value="NZ_JALBGC010000001.1"/>
</dbReference>
<keyword evidence="2" id="KW-0378">Hydrolase</keyword>
<reference evidence="3" key="1">
    <citation type="submission" date="2022-03" db="EMBL/GenBank/DDBJ databases">
        <title>Bacterial whole genome sequence for Hymenobacter sp. DH14.</title>
        <authorList>
            <person name="Le V."/>
        </authorList>
    </citation>
    <scope>NUCLEOTIDE SEQUENCE</scope>
    <source>
        <strain evidence="3">DH14</strain>
    </source>
</reference>
<dbReference type="Gene3D" id="3.10.129.10">
    <property type="entry name" value="Hotdog Thioesterase"/>
    <property type="match status" value="1"/>
</dbReference>
<evidence type="ECO:0000256" key="1">
    <source>
        <dbReference type="ARBA" id="ARBA00005953"/>
    </source>
</evidence>
<dbReference type="Proteomes" id="UP001139193">
    <property type="component" value="Unassembled WGS sequence"/>
</dbReference>
<dbReference type="PANTHER" id="PTHR31793">
    <property type="entry name" value="4-HYDROXYBENZOYL-COA THIOESTERASE FAMILY MEMBER"/>
    <property type="match status" value="1"/>
</dbReference>
<gene>
    <name evidence="3" type="ORF">MON38_03040</name>
</gene>
<protein>
    <submittedName>
        <fullName evidence="3">Acyl-CoA thioesterase</fullName>
    </submittedName>
</protein>
<name>A0A9X1VGE0_9BACT</name>